<sequence length="688" mass="68941">MSRETDSPSSGPQGRGGAAYPSGTPPYGTPSGGPDANLDADRMEPVEPPADEPETQTTLTTRIRINIPGSRPIPPVVVRKPMGEGAGSSSTQDIPGVPRAEAAPAPEPAPEPEPSGPDRTDEKTSDWFAPRKPSAGGKGATGGPATTGGQASGPTPRGDLPYRNGSGPEAAQQGPPPKSGLSDLGGDTGRATPAGSPAGPRPGAAAGGPGNRPVGGPPGSTLGGPNGQGPMVPPGAPAGRSGTPGGPSGAPAGPPRNPSGPSGPTTGPVTGAGAPPPPAFRQQGAPAPQAPAPEPPRMSDDTAVLTPQKPAPAPAPIPAPGQVSGDTLTSGIPVVPPGQGTPAGPFAPQVPPPGEGAPPAQTPPPAASSPRPAKKGRNKLVLAAGGVIGLFGIAYGAGLLMNHSDVPKGTTVLGVDIGGGTRDEAVKKLDAALGERTTQPLELTVSGKKAELEPEQAGLSLDTQATVRAAAGSDYNPVSVIGSLFGGERVVEPEMPVDEEKLTDALERISGSTSSGDGGITFSPGKATPVYGKEGKRINPQGSVAAIEAAYREQVETGERTAVELPVSTAAPKVSKEEVDRMMKEFANPAMSGIITVRVDSGQFIQFSPEKSIYKFVRVVPTADGQLTEKYDEAALKELYGATFDGVMITRGNGKKTALNEKDVVVAVGTALRGKTEAERTVTIETNP</sequence>
<feature type="compositionally biased region" description="Gly residues" evidence="1">
    <location>
        <begin position="217"/>
        <end position="227"/>
    </location>
</feature>
<dbReference type="AlphaFoldDB" id="A0A6G4XJD8"/>
<feature type="compositionally biased region" description="Low complexity" evidence="1">
    <location>
        <begin position="259"/>
        <end position="273"/>
    </location>
</feature>
<evidence type="ECO:0000256" key="1">
    <source>
        <dbReference type="SAM" id="MobiDB-lite"/>
    </source>
</evidence>
<feature type="compositionally biased region" description="Low complexity" evidence="1">
    <location>
        <begin position="189"/>
        <end position="204"/>
    </location>
</feature>
<gene>
    <name evidence="2" type="ORF">G6045_18770</name>
</gene>
<dbReference type="RefSeq" id="WP_165333146.1">
    <property type="nucleotide sequence ID" value="NZ_JAAKZW010000073.1"/>
</dbReference>
<feature type="region of interest" description="Disordered" evidence="1">
    <location>
        <begin position="1"/>
        <end position="374"/>
    </location>
</feature>
<feature type="compositionally biased region" description="Basic and acidic residues" evidence="1">
    <location>
        <begin position="116"/>
        <end position="125"/>
    </location>
</feature>
<dbReference type="Proteomes" id="UP000481109">
    <property type="component" value="Unassembled WGS sequence"/>
</dbReference>
<accession>A0A6G4XJD8</accession>
<feature type="compositionally biased region" description="Pro residues" evidence="1">
    <location>
        <begin position="105"/>
        <end position="115"/>
    </location>
</feature>
<comment type="caution">
    <text evidence="2">The sequence shown here is derived from an EMBL/GenBank/DDBJ whole genome shotgun (WGS) entry which is preliminary data.</text>
</comment>
<name>A0A6G4XJD8_9ACTN</name>
<evidence type="ECO:0000313" key="3">
    <source>
        <dbReference type="Proteomes" id="UP000481109"/>
    </source>
</evidence>
<evidence type="ECO:0000313" key="2">
    <source>
        <dbReference type="EMBL" id="NGO77686.1"/>
    </source>
</evidence>
<proteinExistence type="predicted"/>
<dbReference type="EMBL" id="JAAKZW010000073">
    <property type="protein sequence ID" value="NGO77686.1"/>
    <property type="molecule type" value="Genomic_DNA"/>
</dbReference>
<organism evidence="2 3">
    <name type="scientific">Streptomyces mesophilus</name>
    <dbReference type="NCBI Taxonomy" id="1775132"/>
    <lineage>
        <taxon>Bacteria</taxon>
        <taxon>Bacillati</taxon>
        <taxon>Actinomycetota</taxon>
        <taxon>Actinomycetes</taxon>
        <taxon>Kitasatosporales</taxon>
        <taxon>Streptomycetaceae</taxon>
        <taxon>Streptomyces</taxon>
    </lineage>
</organism>
<evidence type="ECO:0008006" key="4">
    <source>
        <dbReference type="Google" id="ProtNLM"/>
    </source>
</evidence>
<feature type="compositionally biased region" description="Low complexity" evidence="1">
    <location>
        <begin position="147"/>
        <end position="156"/>
    </location>
</feature>
<feature type="compositionally biased region" description="Pro residues" evidence="1">
    <location>
        <begin position="348"/>
        <end position="367"/>
    </location>
</feature>
<protein>
    <recommendedName>
        <fullName evidence="4">Peptidoglycan binding domain-containing protein</fullName>
    </recommendedName>
</protein>
<feature type="compositionally biased region" description="Gly residues" evidence="1">
    <location>
        <begin position="136"/>
        <end position="146"/>
    </location>
</feature>
<feature type="compositionally biased region" description="Pro residues" evidence="1">
    <location>
        <begin position="309"/>
        <end position="319"/>
    </location>
</feature>
<keyword evidence="3" id="KW-1185">Reference proteome</keyword>
<reference evidence="2 3" key="1">
    <citation type="submission" date="2020-02" db="EMBL/GenBank/DDBJ databases">
        <title>Whole-genome analyses of novel actinobacteria.</title>
        <authorList>
            <person name="Sahin N."/>
            <person name="Tokatli A."/>
        </authorList>
    </citation>
    <scope>NUCLEOTIDE SEQUENCE [LARGE SCALE GENOMIC DNA]</scope>
    <source>
        <strain evidence="2 3">YC504</strain>
    </source>
</reference>